<dbReference type="EMBL" id="ML976614">
    <property type="protein sequence ID" value="KAF1851309.1"/>
    <property type="molecule type" value="Genomic_DNA"/>
</dbReference>
<reference evidence="2" key="1">
    <citation type="submission" date="2020-01" db="EMBL/GenBank/DDBJ databases">
        <authorList>
            <consortium name="DOE Joint Genome Institute"/>
            <person name="Haridas S."/>
            <person name="Albert R."/>
            <person name="Binder M."/>
            <person name="Bloem J."/>
            <person name="Labutti K."/>
            <person name="Salamov A."/>
            <person name="Andreopoulos B."/>
            <person name="Baker S.E."/>
            <person name="Barry K."/>
            <person name="Bills G."/>
            <person name="Bluhm B.H."/>
            <person name="Cannon C."/>
            <person name="Castanera R."/>
            <person name="Culley D.E."/>
            <person name="Daum C."/>
            <person name="Ezra D."/>
            <person name="Gonzalez J.B."/>
            <person name="Henrissat B."/>
            <person name="Kuo A."/>
            <person name="Liang C."/>
            <person name="Lipzen A."/>
            <person name="Lutzoni F."/>
            <person name="Magnuson J."/>
            <person name="Mondo S."/>
            <person name="Nolan M."/>
            <person name="Ohm R."/>
            <person name="Pangilinan J."/>
            <person name="Park H.-J."/>
            <person name="Ramirez L."/>
            <person name="Alfaro M."/>
            <person name="Sun H."/>
            <person name="Tritt A."/>
            <person name="Yoshinaga Y."/>
            <person name="Zwiers L.-H."/>
            <person name="Turgeon B.G."/>
            <person name="Goodwin S.B."/>
            <person name="Spatafora J.W."/>
            <person name="Crous P.W."/>
            <person name="Grigoriev I.V."/>
        </authorList>
    </citation>
    <scope>NUCLEOTIDE SEQUENCE</scope>
    <source>
        <strain evidence="2">CBS 394.84</strain>
    </source>
</reference>
<dbReference type="Proteomes" id="UP000800039">
    <property type="component" value="Unassembled WGS sequence"/>
</dbReference>
<feature type="region of interest" description="Disordered" evidence="1">
    <location>
        <begin position="1"/>
        <end position="42"/>
    </location>
</feature>
<evidence type="ECO:0000313" key="2">
    <source>
        <dbReference type="EMBL" id="KAF1851309.1"/>
    </source>
</evidence>
<organism evidence="2 3">
    <name type="scientific">Cucurbitaria berberidis CBS 394.84</name>
    <dbReference type="NCBI Taxonomy" id="1168544"/>
    <lineage>
        <taxon>Eukaryota</taxon>
        <taxon>Fungi</taxon>
        <taxon>Dikarya</taxon>
        <taxon>Ascomycota</taxon>
        <taxon>Pezizomycotina</taxon>
        <taxon>Dothideomycetes</taxon>
        <taxon>Pleosporomycetidae</taxon>
        <taxon>Pleosporales</taxon>
        <taxon>Pleosporineae</taxon>
        <taxon>Cucurbitariaceae</taxon>
        <taxon>Cucurbitaria</taxon>
    </lineage>
</organism>
<dbReference type="RefSeq" id="XP_040793872.1">
    <property type="nucleotide sequence ID" value="XM_040936409.1"/>
</dbReference>
<feature type="region of interest" description="Disordered" evidence="1">
    <location>
        <begin position="129"/>
        <end position="177"/>
    </location>
</feature>
<proteinExistence type="predicted"/>
<evidence type="ECO:0000256" key="1">
    <source>
        <dbReference type="SAM" id="MobiDB-lite"/>
    </source>
</evidence>
<name>A0A9P4GTM9_9PLEO</name>
<accession>A0A9P4GTM9</accession>
<sequence>MPPRHGGRADDRGSVTPAVDAEPHSRSSGRPESAYGSTRLRPTSVQVDVAHVGDIFVARSEAGVYSSTSLESSIKQDTSFPNTQLGTPSWLHGSVETDVAPWFPGSRIDPNLGLRYFAQDQYFPELLEDSIPDQPLNNQPFYNKPDDNPIKPSRPTTSLPKSRDHLNHHSKSSKPPHVTCEQCHRIFTGQYRAGNCSRHVRQQHPELLREQPQCICRVCKKVYKRQDARRKHEWQRHALLDSKPSPRKPACLETKVFQNINSLSSETYHDISSLSSLSHDGGLDGISIDIPAPNSTLPSVLGKMQDPRAESSTRPSSQDYSRGFSSFFGSSRTSASDPDIGSFENQAQPPPLFLDSFGSQTFAEFLDLPPLPDLTSTVAKPAAALNELPNNARPPWLSFYDVVLGSPGSSRIPHHFSDLNQGAWIQVDSSMYALSAVTPLDNGFETKPEQT</sequence>
<feature type="region of interest" description="Disordered" evidence="1">
    <location>
        <begin position="297"/>
        <end position="322"/>
    </location>
</feature>
<gene>
    <name evidence="2" type="ORF">K460DRAFT_401333</name>
</gene>
<keyword evidence="3" id="KW-1185">Reference proteome</keyword>
<dbReference type="AlphaFoldDB" id="A0A9P4GTM9"/>
<comment type="caution">
    <text evidence="2">The sequence shown here is derived from an EMBL/GenBank/DDBJ whole genome shotgun (WGS) entry which is preliminary data.</text>
</comment>
<dbReference type="GeneID" id="63853659"/>
<protein>
    <recommendedName>
        <fullName evidence="4">C2H2-type domain-containing protein</fullName>
    </recommendedName>
</protein>
<dbReference type="OrthoDB" id="8922241at2759"/>
<evidence type="ECO:0008006" key="4">
    <source>
        <dbReference type="Google" id="ProtNLM"/>
    </source>
</evidence>
<evidence type="ECO:0000313" key="3">
    <source>
        <dbReference type="Proteomes" id="UP000800039"/>
    </source>
</evidence>